<keyword evidence="3" id="KW-0274">FAD</keyword>
<keyword evidence="6" id="KW-0732">Signal</keyword>
<dbReference type="Pfam" id="PF08031">
    <property type="entry name" value="BBE"/>
    <property type="match status" value="1"/>
</dbReference>
<dbReference type="InterPro" id="IPR016166">
    <property type="entry name" value="FAD-bd_PCMH"/>
</dbReference>
<dbReference type="InterPro" id="IPR006094">
    <property type="entry name" value="Oxid_FAD_bind_N"/>
</dbReference>
<evidence type="ECO:0000259" key="7">
    <source>
        <dbReference type="PROSITE" id="PS51387"/>
    </source>
</evidence>
<dbReference type="GeneID" id="8505530"/>
<dbReference type="GO" id="GO:0071949">
    <property type="term" value="F:FAD binding"/>
    <property type="evidence" value="ECO:0007669"/>
    <property type="project" value="InterPro"/>
</dbReference>
<dbReference type="InterPro" id="IPR050416">
    <property type="entry name" value="FAD-linked_Oxidoreductase"/>
</dbReference>
<reference evidence="11" key="2">
    <citation type="journal article" date="2015" name="PLoS Genet.">
        <title>The dynamic genome and transcriptome of the human fungal pathogen Blastomyces and close relative Emmonsia.</title>
        <authorList>
            <person name="Munoz J.F."/>
            <person name="Gauthier G.M."/>
            <person name="Desjardins C.A."/>
            <person name="Gallo J.E."/>
            <person name="Holder J."/>
            <person name="Sullivan T.D."/>
            <person name="Marty A.J."/>
            <person name="Carmen J.C."/>
            <person name="Chen Z."/>
            <person name="Ding L."/>
            <person name="Gujja S."/>
            <person name="Magrini V."/>
            <person name="Misas E."/>
            <person name="Mitreva M."/>
            <person name="Priest M."/>
            <person name="Saif S."/>
            <person name="Whiston E.A."/>
            <person name="Young S."/>
            <person name="Zeng Q."/>
            <person name="Goldman W.E."/>
            <person name="Mardis E.R."/>
            <person name="Taylor J.W."/>
            <person name="McEwen J.G."/>
            <person name="Clay O.K."/>
            <person name="Klein B.S."/>
            <person name="Cuomo C.A."/>
        </authorList>
    </citation>
    <scope>NUCLEOTIDE SEQUENCE [LARGE SCALE GENOMIC DNA]</scope>
    <source>
        <strain evidence="11">SLH14081</strain>
    </source>
</reference>
<evidence type="ECO:0000256" key="4">
    <source>
        <dbReference type="ARBA" id="ARBA00023002"/>
    </source>
</evidence>
<evidence type="ECO:0000313" key="10">
    <source>
        <dbReference type="EMBL" id="OAT07546.1"/>
    </source>
</evidence>
<dbReference type="PANTHER" id="PTHR42973:SF34">
    <property type="entry name" value="FAD BINDING DOMAIN PROTEIN (AFU_ORTHOLOGUE AFUA_3G02770)"/>
    <property type="match status" value="1"/>
</dbReference>
<evidence type="ECO:0000256" key="2">
    <source>
        <dbReference type="ARBA" id="ARBA00022630"/>
    </source>
</evidence>
<accession>A0A179UHM6</accession>
<keyword evidence="11" id="KW-1185">Reference proteome</keyword>
<keyword evidence="2" id="KW-0285">Flavoprotein</keyword>
<dbReference type="Gene3D" id="3.30.43.10">
    <property type="entry name" value="Uridine Diphospho-n-acetylenolpyruvylglucosamine Reductase, domain 2"/>
    <property type="match status" value="1"/>
</dbReference>
<dbReference type="InterPro" id="IPR012951">
    <property type="entry name" value="BBE"/>
</dbReference>
<evidence type="ECO:0000313" key="8">
    <source>
        <dbReference type="EMBL" id="OAT07544.1"/>
    </source>
</evidence>
<dbReference type="GO" id="GO:0016491">
    <property type="term" value="F:oxidoreductase activity"/>
    <property type="evidence" value="ECO:0007669"/>
    <property type="project" value="UniProtKB-KW"/>
</dbReference>
<dbReference type="InterPro" id="IPR036318">
    <property type="entry name" value="FAD-bd_PCMH-like_sf"/>
</dbReference>
<name>A0A179UHM6_BLAGS</name>
<dbReference type="RefSeq" id="XP_031577830.1">
    <property type="nucleotide sequence ID" value="XM_031721319.1"/>
</dbReference>
<dbReference type="PANTHER" id="PTHR42973">
    <property type="entry name" value="BINDING OXIDOREDUCTASE, PUTATIVE (AFU_ORTHOLOGUE AFUA_1G17690)-RELATED"/>
    <property type="match status" value="1"/>
</dbReference>
<dbReference type="EMBL" id="GG657452">
    <property type="protein sequence ID" value="OAT07546.1"/>
    <property type="molecule type" value="Genomic_DNA"/>
</dbReference>
<evidence type="ECO:0000256" key="1">
    <source>
        <dbReference type="ARBA" id="ARBA00005466"/>
    </source>
</evidence>
<dbReference type="Proteomes" id="UP000002038">
    <property type="component" value="Unassembled WGS sequence"/>
</dbReference>
<dbReference type="InterPro" id="IPR016167">
    <property type="entry name" value="FAD-bd_PCMH_sub1"/>
</dbReference>
<sequence>MKLLLQLLAACCIFVSMALGHSEPSAAVISPEDKVIIDALADYGVDVLGLVDPSELAQSTKRSLSIPAEITCHVLSGIFPLQVYLKDTPQYTEWRGLFWSQQQSESKPACIFQPTSSSQVAIVLLMARLLNCPFAVKSGGHAAFSGASSIPDGLTIDLQRLNTIQVASDRKSVKIGPGNRWLDVYKSLEPHGLTAVGGRVSNIGVGGLTLGGGISFYSAQYGFACDNVNNFEVVVADGRILNANPESHPDLYWALRGGGNNFGIVTRFDLAAYPAGDLWAGSRIYLADDNTRRLLLDAVVKFAKDWPSDPKAALICNFAYAQGMFVAAINIEYTEAVENPPIFSSFEAIPPMIDTLGIKSLSDVTLEFKESNPDGLRQNYWTVTVNLDIEMLTFAVDAYMAGVDPIKNVTGIVPALTLQAITPAMIEKMSKNGGNALGLDSCGKPLLLVLVNVMWADKADDEAVLKAISSIINAIKSEAKSREKLNRFIYMNYASQFQNVVESYGSANHDRLVEVARRYDPSQAFQKLQPGHFKLTGAPDSNPPASSPPARL</sequence>
<protein>
    <submittedName>
        <fullName evidence="8 9">FAD binding domain-containing protein</fullName>
    </submittedName>
    <submittedName>
        <fullName evidence="10">FAD binding domain-containing protein, variant 2</fullName>
    </submittedName>
</protein>
<evidence type="ECO:0000313" key="11">
    <source>
        <dbReference type="Proteomes" id="UP000002038"/>
    </source>
</evidence>
<evidence type="ECO:0000256" key="5">
    <source>
        <dbReference type="SAM" id="MobiDB-lite"/>
    </source>
</evidence>
<organism evidence="10 11">
    <name type="scientific">Blastomyces gilchristii (strain SLH14081)</name>
    <name type="common">Blastomyces dermatitidis</name>
    <dbReference type="NCBI Taxonomy" id="559298"/>
    <lineage>
        <taxon>Eukaryota</taxon>
        <taxon>Fungi</taxon>
        <taxon>Dikarya</taxon>
        <taxon>Ascomycota</taxon>
        <taxon>Pezizomycotina</taxon>
        <taxon>Eurotiomycetes</taxon>
        <taxon>Eurotiomycetidae</taxon>
        <taxon>Onygenales</taxon>
        <taxon>Ajellomycetaceae</taxon>
        <taxon>Blastomyces</taxon>
    </lineage>
</organism>
<dbReference type="RefSeq" id="XP_031577829.1">
    <property type="nucleotide sequence ID" value="XM_031721318.1"/>
</dbReference>
<dbReference type="Gene3D" id="3.40.462.20">
    <property type="match status" value="1"/>
</dbReference>
<proteinExistence type="inferred from homology"/>
<dbReference type="Pfam" id="PF01565">
    <property type="entry name" value="FAD_binding_4"/>
    <property type="match status" value="1"/>
</dbReference>
<dbReference type="OrthoDB" id="2151789at2759"/>
<dbReference type="Gene3D" id="3.30.465.10">
    <property type="match status" value="1"/>
</dbReference>
<dbReference type="EMBL" id="GG657452">
    <property type="protein sequence ID" value="OAT07544.1"/>
    <property type="molecule type" value="Genomic_DNA"/>
</dbReference>
<dbReference type="PROSITE" id="PS51387">
    <property type="entry name" value="FAD_PCMH"/>
    <property type="match status" value="1"/>
</dbReference>
<comment type="similarity">
    <text evidence="1">Belongs to the oxygen-dependent FAD-linked oxidoreductase family.</text>
</comment>
<dbReference type="VEuPathDB" id="FungiDB:BDBG_03595"/>
<dbReference type="SUPFAM" id="SSF56176">
    <property type="entry name" value="FAD-binding/transporter-associated domain-like"/>
    <property type="match status" value="1"/>
</dbReference>
<feature type="compositionally biased region" description="Pro residues" evidence="5">
    <location>
        <begin position="541"/>
        <end position="552"/>
    </location>
</feature>
<evidence type="ECO:0000256" key="6">
    <source>
        <dbReference type="SAM" id="SignalP"/>
    </source>
</evidence>
<keyword evidence="4" id="KW-0560">Oxidoreductase</keyword>
<evidence type="ECO:0000313" key="9">
    <source>
        <dbReference type="EMBL" id="OAT07545.1"/>
    </source>
</evidence>
<feature type="chain" id="PRO_5010068399" evidence="6">
    <location>
        <begin position="21"/>
        <end position="552"/>
    </location>
</feature>
<feature type="domain" description="FAD-binding PCMH-type" evidence="7">
    <location>
        <begin position="104"/>
        <end position="275"/>
    </location>
</feature>
<dbReference type="InterPro" id="IPR016169">
    <property type="entry name" value="FAD-bd_PCMH_sub2"/>
</dbReference>
<dbReference type="AlphaFoldDB" id="A0A179UHM6"/>
<feature type="signal peptide" evidence="6">
    <location>
        <begin position="1"/>
        <end position="20"/>
    </location>
</feature>
<dbReference type="KEGG" id="bgh:BDBG_03595"/>
<gene>
    <name evidence="10" type="ORF">BDBG_03595</name>
</gene>
<dbReference type="RefSeq" id="XP_031577828.1">
    <property type="nucleotide sequence ID" value="XM_031721317.1"/>
</dbReference>
<reference evidence="10" key="1">
    <citation type="submission" date="2009-02" db="EMBL/GenBank/DDBJ databases">
        <title>The Genome Sequence of Blastomyces dermatitidis strain SLH14081.</title>
        <authorList>
            <consortium name="The Broad Institute Genome Sequencing Platform"/>
            <consortium name="Broad Institute Microbial Sequencing Center."/>
            <person name="Champion M."/>
            <person name="Cuomo C."/>
            <person name="Ma L.-J."/>
            <person name="Henn M.R."/>
            <person name="Klein B."/>
            <person name="Goldman B."/>
            <person name="Young S."/>
            <person name="Kodira C.D."/>
            <person name="Zeng Q."/>
            <person name="Koehrsen M."/>
            <person name="Alvarado L."/>
            <person name="Berlin A.M."/>
            <person name="Heiman D.I."/>
            <person name="Hepburn T.A."/>
            <person name="Saif S."/>
            <person name="Shea T.D."/>
            <person name="Shenoy N."/>
            <person name="Sykes S."/>
            <person name="Galagan J."/>
            <person name="Nusbaum C."/>
            <person name="Birren B."/>
        </authorList>
    </citation>
    <scope>NUCLEOTIDE SEQUENCE</scope>
    <source>
        <strain evidence="10">SLH14081</strain>
    </source>
</reference>
<feature type="region of interest" description="Disordered" evidence="5">
    <location>
        <begin position="532"/>
        <end position="552"/>
    </location>
</feature>
<dbReference type="EMBL" id="GG657452">
    <property type="protein sequence ID" value="OAT07545.1"/>
    <property type="molecule type" value="Genomic_DNA"/>
</dbReference>
<evidence type="ECO:0000256" key="3">
    <source>
        <dbReference type="ARBA" id="ARBA00022827"/>
    </source>
</evidence>